<dbReference type="PIR" id="B69139">
    <property type="entry name" value="B69139"/>
</dbReference>
<dbReference type="RefSeq" id="WP_010875945.1">
    <property type="nucleotide sequence ID" value="NC_000916.1"/>
</dbReference>
<dbReference type="GeneID" id="1470267"/>
<sequence length="339" mass="37464">MFHVLGSLYEEAALRGRMLKSSAESRLQELPDVSEYWIRHESMDDSLSTAAADGGSGFKEFSGLILAAINTAVLSDSGEIVEGSFLDILGPQSGIRERVRNLTAICEFKNSIIAMEDLQPDLLILDGSLIGTILRPVKYDGVLGNDVKGWIRSHCLREVAASMDGVHVHSRSMEDTIRDALRSERPVVYLEGIERMVSIWKLLKKSRDIVAVSERSTMSDIFGDMSDLSVFNTLTAGPGHSVPIHRELSGLKGRFPVLDAFFSSLEFTVFYAKLEENGRVLKFEVPRRLGTAEIGEYLEGLRASSADGYPHILRRVKEDVRITASEMDIIAGMVLEGLI</sequence>
<dbReference type="AlphaFoldDB" id="O26406"/>
<organism evidence="2 3">
    <name type="scientific">Methanothermobacter thermautotrophicus (strain ATCC 29096 / DSM 1053 / JCM 10044 / NBRC 100330 / Delta H)</name>
    <name type="common">Methanobacterium thermoautotrophicum</name>
    <dbReference type="NCBI Taxonomy" id="187420"/>
    <lineage>
        <taxon>Archaea</taxon>
        <taxon>Methanobacteriati</taxon>
        <taxon>Methanobacteriota</taxon>
        <taxon>Methanomada group</taxon>
        <taxon>Methanobacteria</taxon>
        <taxon>Methanobacteriales</taxon>
        <taxon>Methanobacteriaceae</taxon>
        <taxon>Methanothermobacter</taxon>
    </lineage>
</organism>
<dbReference type="SMART" id="SM00933">
    <property type="entry name" value="NurA"/>
    <property type="match status" value="1"/>
</dbReference>
<evidence type="ECO:0000259" key="1">
    <source>
        <dbReference type="SMART" id="SM00933"/>
    </source>
</evidence>
<dbReference type="EnsemblBacteria" id="AAB84812">
    <property type="protein sequence ID" value="AAB84812"/>
    <property type="gene ID" value="MTH_306"/>
</dbReference>
<keyword evidence="3" id="KW-1185">Reference proteome</keyword>
<dbReference type="HOGENOM" id="CLU_056881_0_0_2"/>
<dbReference type="STRING" id="187420.MTH_306"/>
<evidence type="ECO:0000313" key="3">
    <source>
        <dbReference type="Proteomes" id="UP000005223"/>
    </source>
</evidence>
<dbReference type="Pfam" id="PF09376">
    <property type="entry name" value="NurA"/>
    <property type="match status" value="1"/>
</dbReference>
<dbReference type="Proteomes" id="UP000005223">
    <property type="component" value="Chromosome"/>
</dbReference>
<proteinExistence type="predicted"/>
<accession>O26406</accession>
<name>O26406_METTH</name>
<dbReference type="EMBL" id="AE000666">
    <property type="protein sequence ID" value="AAB84812.1"/>
    <property type="molecule type" value="Genomic_DNA"/>
</dbReference>
<dbReference type="InParanoid" id="O26406"/>
<gene>
    <name evidence="2" type="ordered locus">MTH_306</name>
</gene>
<dbReference type="KEGG" id="mth:MTH_306"/>
<dbReference type="InterPro" id="IPR018977">
    <property type="entry name" value="NurA_domain"/>
</dbReference>
<reference evidence="2 3" key="1">
    <citation type="journal article" date="1997" name="J. Bacteriol.">
        <title>Complete genome sequence of Methanobacterium thermoautotrophicum deltaH: functional analysis and comparative genomics.</title>
        <authorList>
            <person name="Smith D.R."/>
            <person name="Doucette-Stamm L.A."/>
            <person name="Deloughery C."/>
            <person name="Lee H.-M."/>
            <person name="Dubois J."/>
            <person name="Aldredge T."/>
            <person name="Bashirzadeh R."/>
            <person name="Blakely D."/>
            <person name="Cook R."/>
            <person name="Gilbert K."/>
            <person name="Harrison D."/>
            <person name="Hoang L."/>
            <person name="Keagle P."/>
            <person name="Lumm W."/>
            <person name="Pothier B."/>
            <person name="Qiu D."/>
            <person name="Spadafora R."/>
            <person name="Vicare R."/>
            <person name="Wang Y."/>
            <person name="Wierzbowski J."/>
            <person name="Gibson R."/>
            <person name="Jiwani N."/>
            <person name="Caruso A."/>
            <person name="Bush D."/>
            <person name="Safer H."/>
            <person name="Patwell D."/>
            <person name="Prabhakar S."/>
            <person name="McDougall S."/>
            <person name="Shimer G."/>
            <person name="Goyal A."/>
            <person name="Pietrovski S."/>
            <person name="Church G.M."/>
            <person name="Daniels C.J."/>
            <person name="Mao J.-i."/>
            <person name="Rice P."/>
            <person name="Nolling J."/>
            <person name="Reeve J.N."/>
        </authorList>
    </citation>
    <scope>NUCLEOTIDE SEQUENCE [LARGE SCALE GENOMIC DNA]</scope>
    <source>
        <strain evidence="3">ATCC 29096 / DSM 1053 / JCM 10044 / NBRC 100330 / Delta H</strain>
    </source>
</reference>
<evidence type="ECO:0000313" key="2">
    <source>
        <dbReference type="EMBL" id="AAB84812.1"/>
    </source>
</evidence>
<feature type="domain" description="NurA" evidence="1">
    <location>
        <begin position="47"/>
        <end position="322"/>
    </location>
</feature>
<dbReference type="PaxDb" id="187420-MTH_306"/>
<protein>
    <submittedName>
        <fullName evidence="2">Conserved protein</fullName>
    </submittedName>
</protein>